<keyword evidence="5" id="KW-0418">Kinase</keyword>
<keyword evidence="6 7" id="KW-0067">ATP-binding</keyword>
<dbReference type="PANTHER" id="PTHR43671:SF13">
    <property type="entry name" value="SERINE_THREONINE-PROTEIN KINASE NEK2"/>
    <property type="match status" value="1"/>
</dbReference>
<accession>A0A7S1AVX8</accession>
<protein>
    <recommendedName>
        <fullName evidence="2">non-specific serine/threonine protein kinase</fullName>
        <ecNumber evidence="2">2.7.11.1</ecNumber>
    </recommendedName>
</protein>
<dbReference type="PANTHER" id="PTHR43671">
    <property type="entry name" value="SERINE/THREONINE-PROTEIN KINASE NEK"/>
    <property type="match status" value="1"/>
</dbReference>
<feature type="transmembrane region" description="Helical" evidence="8">
    <location>
        <begin position="45"/>
        <end position="69"/>
    </location>
</feature>
<dbReference type="Pfam" id="PF00069">
    <property type="entry name" value="Pkinase"/>
    <property type="match status" value="1"/>
</dbReference>
<dbReference type="InterPro" id="IPR050660">
    <property type="entry name" value="NEK_Ser/Thr_kinase"/>
</dbReference>
<evidence type="ECO:0000256" key="4">
    <source>
        <dbReference type="ARBA" id="ARBA00022741"/>
    </source>
</evidence>
<evidence type="ECO:0000256" key="6">
    <source>
        <dbReference type="ARBA" id="ARBA00022840"/>
    </source>
</evidence>
<gene>
    <name evidence="10" type="ORF">NSCI0253_LOCUS41170</name>
</gene>
<dbReference type="EC" id="2.7.11.1" evidence="2"/>
<name>A0A7S1AVX8_NOCSC</name>
<evidence type="ECO:0000256" key="2">
    <source>
        <dbReference type="ARBA" id="ARBA00012513"/>
    </source>
</evidence>
<keyword evidence="8" id="KW-0472">Membrane</keyword>
<dbReference type="AlphaFoldDB" id="A0A7S1AVX8"/>
<evidence type="ECO:0000313" key="10">
    <source>
        <dbReference type="EMBL" id="CAD8866815.1"/>
    </source>
</evidence>
<keyword evidence="3" id="KW-0808">Transferase</keyword>
<dbReference type="SUPFAM" id="SSF56112">
    <property type="entry name" value="Protein kinase-like (PK-like)"/>
    <property type="match status" value="1"/>
</dbReference>
<dbReference type="PROSITE" id="PS50011">
    <property type="entry name" value="PROTEIN_KINASE_DOM"/>
    <property type="match status" value="1"/>
</dbReference>
<dbReference type="InterPro" id="IPR000719">
    <property type="entry name" value="Prot_kinase_dom"/>
</dbReference>
<feature type="transmembrane region" description="Helical" evidence="8">
    <location>
        <begin position="12"/>
        <end position="33"/>
    </location>
</feature>
<dbReference type="Gene3D" id="1.10.510.10">
    <property type="entry name" value="Transferase(Phosphotransferase) domain 1"/>
    <property type="match status" value="1"/>
</dbReference>
<evidence type="ECO:0000256" key="8">
    <source>
        <dbReference type="SAM" id="Phobius"/>
    </source>
</evidence>
<proteinExistence type="inferred from homology"/>
<evidence type="ECO:0000256" key="1">
    <source>
        <dbReference type="ARBA" id="ARBA00010886"/>
    </source>
</evidence>
<dbReference type="PROSITE" id="PS00107">
    <property type="entry name" value="PROTEIN_KINASE_ATP"/>
    <property type="match status" value="1"/>
</dbReference>
<organism evidence="10">
    <name type="scientific">Noctiluca scintillans</name>
    <name type="common">Sea sparkle</name>
    <name type="synonym">Red tide dinoflagellate</name>
    <dbReference type="NCBI Taxonomy" id="2966"/>
    <lineage>
        <taxon>Eukaryota</taxon>
        <taxon>Sar</taxon>
        <taxon>Alveolata</taxon>
        <taxon>Dinophyceae</taxon>
        <taxon>Noctilucales</taxon>
        <taxon>Noctilucaceae</taxon>
        <taxon>Noctiluca</taxon>
    </lineage>
</organism>
<dbReference type="GO" id="GO:0004674">
    <property type="term" value="F:protein serine/threonine kinase activity"/>
    <property type="evidence" value="ECO:0007669"/>
    <property type="project" value="UniProtKB-EC"/>
</dbReference>
<feature type="domain" description="Protein kinase" evidence="9">
    <location>
        <begin position="213"/>
        <end position="490"/>
    </location>
</feature>
<reference evidence="10" key="1">
    <citation type="submission" date="2021-01" db="EMBL/GenBank/DDBJ databases">
        <authorList>
            <person name="Corre E."/>
            <person name="Pelletier E."/>
            <person name="Niang G."/>
            <person name="Scheremetjew M."/>
            <person name="Finn R."/>
            <person name="Kale V."/>
            <person name="Holt S."/>
            <person name="Cochrane G."/>
            <person name="Meng A."/>
            <person name="Brown T."/>
            <person name="Cohen L."/>
        </authorList>
    </citation>
    <scope>NUCLEOTIDE SEQUENCE</scope>
</reference>
<evidence type="ECO:0000256" key="3">
    <source>
        <dbReference type="ARBA" id="ARBA00022679"/>
    </source>
</evidence>
<comment type="similarity">
    <text evidence="1">Belongs to the protein kinase superfamily. NEK Ser/Thr protein kinase family. NIMA subfamily.</text>
</comment>
<evidence type="ECO:0000256" key="5">
    <source>
        <dbReference type="ARBA" id="ARBA00022777"/>
    </source>
</evidence>
<feature type="binding site" evidence="7">
    <location>
        <position position="248"/>
    </location>
    <ligand>
        <name>ATP</name>
        <dbReference type="ChEBI" id="CHEBI:30616"/>
    </ligand>
</feature>
<dbReference type="InterPro" id="IPR017441">
    <property type="entry name" value="Protein_kinase_ATP_BS"/>
</dbReference>
<feature type="transmembrane region" description="Helical" evidence="8">
    <location>
        <begin position="89"/>
        <end position="107"/>
    </location>
</feature>
<dbReference type="GO" id="GO:0005524">
    <property type="term" value="F:ATP binding"/>
    <property type="evidence" value="ECO:0007669"/>
    <property type="project" value="UniProtKB-UniRule"/>
</dbReference>
<evidence type="ECO:0000256" key="7">
    <source>
        <dbReference type="PROSITE-ProRule" id="PRU10141"/>
    </source>
</evidence>
<dbReference type="EMBL" id="HBFQ01058111">
    <property type="protein sequence ID" value="CAD8866815.1"/>
    <property type="molecule type" value="Transcribed_RNA"/>
</dbReference>
<keyword evidence="4 7" id="KW-0547">Nucleotide-binding</keyword>
<dbReference type="PROSITE" id="PS00109">
    <property type="entry name" value="PROTEIN_KINASE_TYR"/>
    <property type="match status" value="1"/>
</dbReference>
<dbReference type="CDD" id="cd14014">
    <property type="entry name" value="STKc_PknB_like"/>
    <property type="match status" value="1"/>
</dbReference>
<dbReference type="InterPro" id="IPR008266">
    <property type="entry name" value="Tyr_kinase_AS"/>
</dbReference>
<sequence length="537" mass="60526">MTTACGQDSNALSAIVFVVCWCTNVSLYMVLLLQRRCSHASTLRLSSFLVSFLLPYTCIFCLLVSNNVSMVQQFWWLNWVTTSLETLNGFFNVLSYVVVFIVASTTFRTTLRRVGLEQWDSFYSDRNSRWCGLCGLCHLIRKFRWNRAMLLVLACLDGIDEHGDDHLDRQLTSSLNQFFAFSSQSSSDHKRSSSLTSLTSSNNTMPILYDDLFEIVRMLGQGSFGKVELVIAKESLGRIVQGRHYAVKVFDERSRTQYEERCLYNERDIMRSLSHCGIVKQIDALQWVSRGVTVRSLVTEYCAGGTLERLVSERGAVHSHLLLRYSAEVLDALAYLHGKGVLHRDLSPDNVLLTVFNHCKLADFGLAKTTDTVHTIWVGKFLYMAPEVHSPPQGSGGPRYGAPADIYSYGRVVRFLADGSVPPESIPVSRMVSSFEIASWDDSHASSDVFRIGSVCSANQSEWSRLVDWTTALLPAERPTAEQLRTAPFFREVNWADLRRQCVEADNIDGEDETYQEMDSDQSEHYTFPAGALALSM</sequence>
<keyword evidence="8" id="KW-0812">Transmembrane</keyword>
<keyword evidence="8" id="KW-1133">Transmembrane helix</keyword>
<evidence type="ECO:0000259" key="9">
    <source>
        <dbReference type="PROSITE" id="PS50011"/>
    </source>
</evidence>
<dbReference type="InterPro" id="IPR011009">
    <property type="entry name" value="Kinase-like_dom_sf"/>
</dbReference>